<comment type="caution">
    <text evidence="1">The sequence shown here is derived from an EMBL/GenBank/DDBJ whole genome shotgun (WGS) entry which is preliminary data.</text>
</comment>
<dbReference type="Proteomes" id="UP001218188">
    <property type="component" value="Unassembled WGS sequence"/>
</dbReference>
<organism evidence="1 2">
    <name type="scientific">Mycena alexandri</name>
    <dbReference type="NCBI Taxonomy" id="1745969"/>
    <lineage>
        <taxon>Eukaryota</taxon>
        <taxon>Fungi</taxon>
        <taxon>Dikarya</taxon>
        <taxon>Basidiomycota</taxon>
        <taxon>Agaricomycotina</taxon>
        <taxon>Agaricomycetes</taxon>
        <taxon>Agaricomycetidae</taxon>
        <taxon>Agaricales</taxon>
        <taxon>Marasmiineae</taxon>
        <taxon>Mycenaceae</taxon>
        <taxon>Mycena</taxon>
    </lineage>
</organism>
<reference evidence="1" key="1">
    <citation type="submission" date="2023-03" db="EMBL/GenBank/DDBJ databases">
        <title>Massive genome expansion in bonnet fungi (Mycena s.s.) driven by repeated elements and novel gene families across ecological guilds.</title>
        <authorList>
            <consortium name="Lawrence Berkeley National Laboratory"/>
            <person name="Harder C.B."/>
            <person name="Miyauchi S."/>
            <person name="Viragh M."/>
            <person name="Kuo A."/>
            <person name="Thoen E."/>
            <person name="Andreopoulos B."/>
            <person name="Lu D."/>
            <person name="Skrede I."/>
            <person name="Drula E."/>
            <person name="Henrissat B."/>
            <person name="Morin E."/>
            <person name="Kohler A."/>
            <person name="Barry K."/>
            <person name="LaButti K."/>
            <person name="Morin E."/>
            <person name="Salamov A."/>
            <person name="Lipzen A."/>
            <person name="Mereny Z."/>
            <person name="Hegedus B."/>
            <person name="Baldrian P."/>
            <person name="Stursova M."/>
            <person name="Weitz H."/>
            <person name="Taylor A."/>
            <person name="Grigoriev I.V."/>
            <person name="Nagy L.G."/>
            <person name="Martin F."/>
            <person name="Kauserud H."/>
        </authorList>
    </citation>
    <scope>NUCLEOTIDE SEQUENCE</scope>
    <source>
        <strain evidence="1">CBHHK200</strain>
    </source>
</reference>
<name>A0AAD6T902_9AGAR</name>
<proteinExistence type="predicted"/>
<sequence>IVSGSAALLMVSDLEFESGDLDIYSPPSQEETVLSLANHRLWFENKTTRMPRSYPNNAAIFTVHRLEKGAKSMNIIIVNGEDPAAAVFHFHSTVVMNHLMVFGLYCACPMLTLTDYGVANLPVVLQDIAARTSAADCFDKYRERGVTIVNDVTKLQGHSRHACCLDAECPHTLRSTVD</sequence>
<feature type="non-terminal residue" evidence="1">
    <location>
        <position position="178"/>
    </location>
</feature>
<dbReference type="AlphaFoldDB" id="A0AAD6T902"/>
<keyword evidence="2" id="KW-1185">Reference proteome</keyword>
<accession>A0AAD6T902</accession>
<gene>
    <name evidence="1" type="ORF">C8F04DRAFT_880488</name>
</gene>
<evidence type="ECO:0000313" key="2">
    <source>
        <dbReference type="Proteomes" id="UP001218188"/>
    </source>
</evidence>
<feature type="non-terminal residue" evidence="1">
    <location>
        <position position="1"/>
    </location>
</feature>
<evidence type="ECO:0000313" key="1">
    <source>
        <dbReference type="EMBL" id="KAJ7041699.1"/>
    </source>
</evidence>
<dbReference type="EMBL" id="JARJCM010000015">
    <property type="protein sequence ID" value="KAJ7041699.1"/>
    <property type="molecule type" value="Genomic_DNA"/>
</dbReference>
<protein>
    <submittedName>
        <fullName evidence="1">Uncharacterized protein</fullName>
    </submittedName>
</protein>